<dbReference type="AlphaFoldDB" id="A0A6C0IYT8"/>
<name>A0A6C0IYT8_9ZZZZ</name>
<evidence type="ECO:0000313" key="1">
    <source>
        <dbReference type="EMBL" id="QHT97605.1"/>
    </source>
</evidence>
<sequence length="97" mass="11017">MESHTGLESGMDHRTGEIYDPNVYIPYDAMRAFWKEFARTELRPKIKIGDRDGSPRTSPEPLKLIGRSASGMLYMCDAAKDRDGLLYGLYRGPIAKY</sequence>
<organism evidence="1">
    <name type="scientific">viral metagenome</name>
    <dbReference type="NCBI Taxonomy" id="1070528"/>
    <lineage>
        <taxon>unclassified sequences</taxon>
        <taxon>metagenomes</taxon>
        <taxon>organismal metagenomes</taxon>
    </lineage>
</organism>
<protein>
    <submittedName>
        <fullName evidence="1">Uncharacterized protein</fullName>
    </submittedName>
</protein>
<proteinExistence type="predicted"/>
<dbReference type="EMBL" id="MN740283">
    <property type="protein sequence ID" value="QHT97605.1"/>
    <property type="molecule type" value="Genomic_DNA"/>
</dbReference>
<accession>A0A6C0IYT8</accession>
<reference evidence="1" key="1">
    <citation type="journal article" date="2020" name="Nature">
        <title>Giant virus diversity and host interactions through global metagenomics.</title>
        <authorList>
            <person name="Schulz F."/>
            <person name="Roux S."/>
            <person name="Paez-Espino D."/>
            <person name="Jungbluth S."/>
            <person name="Walsh D.A."/>
            <person name="Denef V.J."/>
            <person name="McMahon K.D."/>
            <person name="Konstantinidis K.T."/>
            <person name="Eloe-Fadrosh E.A."/>
            <person name="Kyrpides N.C."/>
            <person name="Woyke T."/>
        </authorList>
    </citation>
    <scope>NUCLEOTIDE SEQUENCE</scope>
    <source>
        <strain evidence="1">GVMAG-M-3300025572-1</strain>
    </source>
</reference>